<organism evidence="1">
    <name type="scientific">Anguilla anguilla</name>
    <name type="common">European freshwater eel</name>
    <name type="synonym">Muraena anguilla</name>
    <dbReference type="NCBI Taxonomy" id="7936"/>
    <lineage>
        <taxon>Eukaryota</taxon>
        <taxon>Metazoa</taxon>
        <taxon>Chordata</taxon>
        <taxon>Craniata</taxon>
        <taxon>Vertebrata</taxon>
        <taxon>Euteleostomi</taxon>
        <taxon>Actinopterygii</taxon>
        <taxon>Neopterygii</taxon>
        <taxon>Teleostei</taxon>
        <taxon>Anguilliformes</taxon>
        <taxon>Anguillidae</taxon>
        <taxon>Anguilla</taxon>
    </lineage>
</organism>
<dbReference type="AlphaFoldDB" id="A0A0E9W3L5"/>
<reference evidence="1" key="2">
    <citation type="journal article" date="2015" name="Fish Shellfish Immunol.">
        <title>Early steps in the European eel (Anguilla anguilla)-Vibrio vulnificus interaction in the gills: Role of the RtxA13 toxin.</title>
        <authorList>
            <person name="Callol A."/>
            <person name="Pajuelo D."/>
            <person name="Ebbesson L."/>
            <person name="Teles M."/>
            <person name="MacKenzie S."/>
            <person name="Amaro C."/>
        </authorList>
    </citation>
    <scope>NUCLEOTIDE SEQUENCE</scope>
</reference>
<name>A0A0E9W3L5_ANGAN</name>
<accession>A0A0E9W3L5</accession>
<protein>
    <submittedName>
        <fullName evidence="1">Uncharacterized protein</fullName>
    </submittedName>
</protein>
<proteinExistence type="predicted"/>
<sequence length="34" mass="4062">MPAGETRWEQEVTSLNPRNQTYRAHVLHLTPQDW</sequence>
<evidence type="ECO:0000313" key="1">
    <source>
        <dbReference type="EMBL" id="JAH84175.1"/>
    </source>
</evidence>
<reference evidence="1" key="1">
    <citation type="submission" date="2014-11" db="EMBL/GenBank/DDBJ databases">
        <authorList>
            <person name="Amaro Gonzalez C."/>
        </authorList>
    </citation>
    <scope>NUCLEOTIDE SEQUENCE</scope>
</reference>
<dbReference type="EMBL" id="GBXM01024402">
    <property type="protein sequence ID" value="JAH84175.1"/>
    <property type="molecule type" value="Transcribed_RNA"/>
</dbReference>